<feature type="compositionally biased region" description="Acidic residues" evidence="4">
    <location>
        <begin position="329"/>
        <end position="344"/>
    </location>
</feature>
<evidence type="ECO:0000256" key="3">
    <source>
        <dbReference type="ARBA" id="ARBA00022801"/>
    </source>
</evidence>
<organism evidence="7 8">
    <name type="scientific">Amycolatopsis roodepoortensis</name>
    <dbReference type="NCBI Taxonomy" id="700274"/>
    <lineage>
        <taxon>Bacteria</taxon>
        <taxon>Bacillati</taxon>
        <taxon>Actinomycetota</taxon>
        <taxon>Actinomycetes</taxon>
        <taxon>Pseudonocardiales</taxon>
        <taxon>Pseudonocardiaceae</taxon>
        <taxon>Amycolatopsis</taxon>
    </lineage>
</organism>
<dbReference type="InterPro" id="IPR029058">
    <property type="entry name" value="AB_hydrolase_fold"/>
</dbReference>
<evidence type="ECO:0000313" key="8">
    <source>
        <dbReference type="Proteomes" id="UP000656548"/>
    </source>
</evidence>
<comment type="caution">
    <text evidence="7">The sequence shown here is derived from an EMBL/GenBank/DDBJ whole genome shotgun (WGS) entry which is preliminary data.</text>
</comment>
<keyword evidence="8" id="KW-1185">Reference proteome</keyword>
<proteinExistence type="inferred from homology"/>
<dbReference type="RefSeq" id="WP_192741252.1">
    <property type="nucleotide sequence ID" value="NZ_JADBEJ010000001.1"/>
</dbReference>
<dbReference type="InterPro" id="IPR051601">
    <property type="entry name" value="Serine_prot/Carboxylest_S33"/>
</dbReference>
<accession>A0ABR9KYJ7</accession>
<comment type="similarity">
    <text evidence="1">Belongs to the peptidase S33 family.</text>
</comment>
<dbReference type="Proteomes" id="UP000656548">
    <property type="component" value="Unassembled WGS sequence"/>
</dbReference>
<evidence type="ECO:0000256" key="4">
    <source>
        <dbReference type="SAM" id="MobiDB-lite"/>
    </source>
</evidence>
<feature type="region of interest" description="Disordered" evidence="4">
    <location>
        <begin position="328"/>
        <end position="350"/>
    </location>
</feature>
<dbReference type="EMBL" id="JADBEJ010000001">
    <property type="protein sequence ID" value="MBE1573440.1"/>
    <property type="molecule type" value="Genomic_DNA"/>
</dbReference>
<feature type="domain" description="Peptidase S33 tripeptidyl aminopeptidase-like C-terminal" evidence="6">
    <location>
        <begin position="388"/>
        <end position="478"/>
    </location>
</feature>
<evidence type="ECO:0000259" key="6">
    <source>
        <dbReference type="Pfam" id="PF08386"/>
    </source>
</evidence>
<dbReference type="Gene3D" id="3.40.50.1820">
    <property type="entry name" value="alpha/beta hydrolase"/>
    <property type="match status" value="1"/>
</dbReference>
<dbReference type="PANTHER" id="PTHR43248:SF29">
    <property type="entry name" value="TRIPEPTIDYL AMINOPEPTIDASE"/>
    <property type="match status" value="1"/>
</dbReference>
<feature type="region of interest" description="Disordered" evidence="4">
    <location>
        <begin position="137"/>
        <end position="158"/>
    </location>
</feature>
<dbReference type="InterPro" id="IPR013595">
    <property type="entry name" value="Pept_S33_TAP-like_C"/>
</dbReference>
<keyword evidence="3" id="KW-0378">Hydrolase</keyword>
<dbReference type="Pfam" id="PF08386">
    <property type="entry name" value="Abhydrolase_4"/>
    <property type="match status" value="1"/>
</dbReference>
<dbReference type="PROSITE" id="PS51257">
    <property type="entry name" value="PROKAR_LIPOPROTEIN"/>
    <property type="match status" value="1"/>
</dbReference>
<feature type="chain" id="PRO_5045642237" evidence="5">
    <location>
        <begin position="24"/>
        <end position="483"/>
    </location>
</feature>
<dbReference type="SUPFAM" id="SSF53474">
    <property type="entry name" value="alpha/beta-Hydrolases"/>
    <property type="match status" value="1"/>
</dbReference>
<evidence type="ECO:0000256" key="1">
    <source>
        <dbReference type="ARBA" id="ARBA00010088"/>
    </source>
</evidence>
<dbReference type="PANTHER" id="PTHR43248">
    <property type="entry name" value="2-SUCCINYL-6-HYDROXY-2,4-CYCLOHEXADIENE-1-CARBOXYLATE SYNTHASE"/>
    <property type="match status" value="1"/>
</dbReference>
<protein>
    <submittedName>
        <fullName evidence="7">Pimeloyl-ACP methyl ester carboxylesterase</fullName>
    </submittedName>
</protein>
<evidence type="ECO:0000313" key="7">
    <source>
        <dbReference type="EMBL" id="MBE1573440.1"/>
    </source>
</evidence>
<reference evidence="7 8" key="1">
    <citation type="submission" date="2020-10" db="EMBL/GenBank/DDBJ databases">
        <title>Sequencing the genomes of 1000 actinobacteria strains.</title>
        <authorList>
            <person name="Klenk H.-P."/>
        </authorList>
    </citation>
    <scope>NUCLEOTIDE SEQUENCE [LARGE SCALE GENOMIC DNA]</scope>
    <source>
        <strain evidence="7 8">DSM 46661</strain>
    </source>
</reference>
<sequence length="483" mass="51236">MSWKCLVLSVVLVAGCTGGPASQGSPAPVPKVDEPEREAALTSYYRQTLDWRPCDDFECAKLTVPVDYRRPDGPKFTLPVIKAVATRPGPIGTLVAGAGGPGQSGVAMVKDIAGTWPAAVRERFDLVGFDPRGIGGSEPRLRCETEGEPTSKAPDGLPLIGAEVPSTRQYTEACLRGTGENVLRHLGTDDVVSDLDVLRVVTGQEKLNYLGYSYGTRIGQLYADRFPKKIRAMVLDGVDNTYLDWRADTVEQAKGVEDTLLTYAKQCATRTGKPCPGQDGTEILATVDRVLAKADKAGDGSALRQEISAKLTFPADWAELSEIILDADAPADDSPDEPADEPEPSGDTTDALTVVNCLDRAHPTDLAAYEDAARELRRVSRLSSGTEALGCAFLPTGAAPSRTVRAEGAPPILLVGTTKDAATPYGWARQLLESLKSAVLLSNEDVGHAVFGGGSSCVDERVSRYLIELTLPAAPARCATGPV</sequence>
<keyword evidence="2 5" id="KW-0732">Signal</keyword>
<gene>
    <name evidence="7" type="ORF">H4W30_000469</name>
</gene>
<feature type="signal peptide" evidence="5">
    <location>
        <begin position="1"/>
        <end position="23"/>
    </location>
</feature>
<evidence type="ECO:0000256" key="2">
    <source>
        <dbReference type="ARBA" id="ARBA00022729"/>
    </source>
</evidence>
<evidence type="ECO:0000256" key="5">
    <source>
        <dbReference type="SAM" id="SignalP"/>
    </source>
</evidence>
<name>A0ABR9KYJ7_9PSEU</name>